<accession>A0A3P7JKG1</accession>
<dbReference type="AlphaFoldDB" id="A0A3P7JKG1"/>
<name>A0A3P7JKG1_STRVU</name>
<organism evidence="1 2">
    <name type="scientific">Strongylus vulgaris</name>
    <name type="common">Blood worm</name>
    <dbReference type="NCBI Taxonomy" id="40348"/>
    <lineage>
        <taxon>Eukaryota</taxon>
        <taxon>Metazoa</taxon>
        <taxon>Ecdysozoa</taxon>
        <taxon>Nematoda</taxon>
        <taxon>Chromadorea</taxon>
        <taxon>Rhabditida</taxon>
        <taxon>Rhabditina</taxon>
        <taxon>Rhabditomorpha</taxon>
        <taxon>Strongyloidea</taxon>
        <taxon>Strongylidae</taxon>
        <taxon>Strongylus</taxon>
    </lineage>
</organism>
<evidence type="ECO:0000313" key="2">
    <source>
        <dbReference type="Proteomes" id="UP000270094"/>
    </source>
</evidence>
<reference evidence="1 2" key="1">
    <citation type="submission" date="2018-11" db="EMBL/GenBank/DDBJ databases">
        <authorList>
            <consortium name="Pathogen Informatics"/>
        </authorList>
    </citation>
    <scope>NUCLEOTIDE SEQUENCE [LARGE SCALE GENOMIC DNA]</scope>
</reference>
<proteinExistence type="predicted"/>
<sequence length="85" mass="9513">MEVTWANIVFLNYFSHLTALPFDNAGDLVEAEADSIPYSHALTGDIEDPITRVYDATMVHSSPSGHTALDLSESYIYSYYRHEGL</sequence>
<keyword evidence="2" id="KW-1185">Reference proteome</keyword>
<dbReference type="Proteomes" id="UP000270094">
    <property type="component" value="Unassembled WGS sequence"/>
</dbReference>
<evidence type="ECO:0000313" key="1">
    <source>
        <dbReference type="EMBL" id="VDM78904.1"/>
    </source>
</evidence>
<gene>
    <name evidence="1" type="ORF">SVUK_LOCUS13902</name>
</gene>
<protein>
    <submittedName>
        <fullName evidence="1">Uncharacterized protein</fullName>
    </submittedName>
</protein>
<dbReference type="EMBL" id="UYYB01103305">
    <property type="protein sequence ID" value="VDM78904.1"/>
    <property type="molecule type" value="Genomic_DNA"/>
</dbReference>